<dbReference type="RefSeq" id="WP_114337325.1">
    <property type="nucleotide sequence ID" value="NZ_QPID01000002.1"/>
</dbReference>
<evidence type="ECO:0000313" key="3">
    <source>
        <dbReference type="EMBL" id="RCU51895.1"/>
    </source>
</evidence>
<dbReference type="InterPro" id="IPR052372">
    <property type="entry name" value="YpjD/HemX"/>
</dbReference>
<dbReference type="GO" id="GO:0020037">
    <property type="term" value="F:heme binding"/>
    <property type="evidence" value="ECO:0007669"/>
    <property type="project" value="InterPro"/>
</dbReference>
<comment type="caution">
    <text evidence="3">The sequence shown here is derived from an EMBL/GenBank/DDBJ whole genome shotgun (WGS) entry which is preliminary data.</text>
</comment>
<feature type="transmembrane region" description="Helical" evidence="1">
    <location>
        <begin position="68"/>
        <end position="88"/>
    </location>
</feature>
<evidence type="ECO:0000259" key="2">
    <source>
        <dbReference type="Pfam" id="PF01578"/>
    </source>
</evidence>
<sequence length="268" mass="29444">MLFSSSFFAVAAIILYLTLAGWLGVRMMQGRLPHRSGLLLIAAITLMLHLVTLFLSIHSQDSGQNLSIMNIASLASWVITLLITLLYIKKPVQILLPFTYAFAALINLADIFSTHTYLAHIETHPSVLIHISLSLLAYSILTIAALLAILLSVINRQLKEKKRFALNPVMPPLMVVETQIFNLILAGTILLSAALATGLFFLDNFLGSGKAHKAILSAIALAIYVSVLWQHYHQGVRGRWLIIATVTGATLLTLGYFGSRLMREVVLT</sequence>
<dbReference type="AlphaFoldDB" id="A0A368NPW3"/>
<dbReference type="PANTHER" id="PTHR38034:SF1">
    <property type="entry name" value="INNER MEMBRANE PROTEIN YPJD"/>
    <property type="match status" value="1"/>
</dbReference>
<feature type="domain" description="Cytochrome c assembly protein" evidence="2">
    <location>
        <begin position="41"/>
        <end position="266"/>
    </location>
</feature>
<keyword evidence="1" id="KW-1133">Transmembrane helix</keyword>
<name>A0A368NPW3_9GAMM</name>
<feature type="transmembrane region" description="Helical" evidence="1">
    <location>
        <begin position="37"/>
        <end position="56"/>
    </location>
</feature>
<evidence type="ECO:0000313" key="4">
    <source>
        <dbReference type="Proteomes" id="UP000252558"/>
    </source>
</evidence>
<feature type="transmembrane region" description="Helical" evidence="1">
    <location>
        <begin position="214"/>
        <end position="232"/>
    </location>
</feature>
<keyword evidence="4" id="KW-1185">Reference proteome</keyword>
<dbReference type="GO" id="GO:0005886">
    <property type="term" value="C:plasma membrane"/>
    <property type="evidence" value="ECO:0007669"/>
    <property type="project" value="TreeGrafter"/>
</dbReference>
<dbReference type="PANTHER" id="PTHR38034">
    <property type="entry name" value="INNER MEMBRANE PROTEIN YPJD"/>
    <property type="match status" value="1"/>
</dbReference>
<dbReference type="EMBL" id="QPID01000002">
    <property type="protein sequence ID" value="RCU51895.1"/>
    <property type="molecule type" value="Genomic_DNA"/>
</dbReference>
<feature type="transmembrane region" description="Helical" evidence="1">
    <location>
        <begin position="180"/>
        <end position="202"/>
    </location>
</feature>
<protein>
    <submittedName>
        <fullName evidence="3">Inner membrane protein YpjD</fullName>
    </submittedName>
</protein>
<accession>A0A368NPW3</accession>
<proteinExistence type="predicted"/>
<feature type="transmembrane region" description="Helical" evidence="1">
    <location>
        <begin position="6"/>
        <end position="25"/>
    </location>
</feature>
<dbReference type="OrthoDB" id="9780793at2"/>
<feature type="transmembrane region" description="Helical" evidence="1">
    <location>
        <begin position="127"/>
        <end position="154"/>
    </location>
</feature>
<gene>
    <name evidence="3" type="ORF">DU002_05365</name>
</gene>
<reference evidence="3 4" key="1">
    <citation type="submission" date="2018-07" db="EMBL/GenBank/DDBJ databases">
        <title>Corallincola holothuriorum sp. nov., a new facultative anaerobe isolated from sea cucumber Apostichopus japonicus.</title>
        <authorList>
            <person name="Xia H."/>
        </authorList>
    </citation>
    <scope>NUCLEOTIDE SEQUENCE [LARGE SCALE GENOMIC DNA]</scope>
    <source>
        <strain evidence="3 4">C4</strain>
    </source>
</reference>
<evidence type="ECO:0000256" key="1">
    <source>
        <dbReference type="SAM" id="Phobius"/>
    </source>
</evidence>
<dbReference type="InterPro" id="IPR002541">
    <property type="entry name" value="Cyt_c_assembly"/>
</dbReference>
<feature type="transmembrane region" description="Helical" evidence="1">
    <location>
        <begin position="100"/>
        <end position="121"/>
    </location>
</feature>
<dbReference type="Proteomes" id="UP000252558">
    <property type="component" value="Unassembled WGS sequence"/>
</dbReference>
<dbReference type="GO" id="GO:0017004">
    <property type="term" value="P:cytochrome complex assembly"/>
    <property type="evidence" value="ECO:0007669"/>
    <property type="project" value="InterPro"/>
</dbReference>
<feature type="transmembrane region" description="Helical" evidence="1">
    <location>
        <begin position="239"/>
        <end position="258"/>
    </location>
</feature>
<keyword evidence="1" id="KW-0812">Transmembrane</keyword>
<organism evidence="3 4">
    <name type="scientific">Corallincola holothuriorum</name>
    <dbReference type="NCBI Taxonomy" id="2282215"/>
    <lineage>
        <taxon>Bacteria</taxon>
        <taxon>Pseudomonadati</taxon>
        <taxon>Pseudomonadota</taxon>
        <taxon>Gammaproteobacteria</taxon>
        <taxon>Alteromonadales</taxon>
        <taxon>Psychromonadaceae</taxon>
        <taxon>Corallincola</taxon>
    </lineage>
</organism>
<keyword evidence="1" id="KW-0472">Membrane</keyword>
<dbReference type="Pfam" id="PF01578">
    <property type="entry name" value="Cytochrom_C_asm"/>
    <property type="match status" value="1"/>
</dbReference>